<proteinExistence type="inferred from homology"/>
<dbReference type="InterPro" id="IPR045851">
    <property type="entry name" value="AMP-bd_C_sf"/>
</dbReference>
<dbReference type="RefSeq" id="WP_166651814.1">
    <property type="nucleotide sequence ID" value="NZ_SNXS01000001.1"/>
</dbReference>
<organism evidence="4 5">
    <name type="scientific">Roseateles toxinivorans</name>
    <dbReference type="NCBI Taxonomy" id="270368"/>
    <lineage>
        <taxon>Bacteria</taxon>
        <taxon>Pseudomonadati</taxon>
        <taxon>Pseudomonadota</taxon>
        <taxon>Betaproteobacteria</taxon>
        <taxon>Burkholderiales</taxon>
        <taxon>Sphaerotilaceae</taxon>
        <taxon>Roseateles</taxon>
    </lineage>
</organism>
<evidence type="ECO:0000259" key="3">
    <source>
        <dbReference type="Pfam" id="PF00501"/>
    </source>
</evidence>
<dbReference type="InterPro" id="IPR042099">
    <property type="entry name" value="ANL_N_sf"/>
</dbReference>
<dbReference type="GO" id="GO:0006631">
    <property type="term" value="P:fatty acid metabolic process"/>
    <property type="evidence" value="ECO:0007669"/>
    <property type="project" value="TreeGrafter"/>
</dbReference>
<dbReference type="PANTHER" id="PTHR43201:SF5">
    <property type="entry name" value="MEDIUM-CHAIN ACYL-COA LIGASE ACSF2, MITOCHONDRIAL"/>
    <property type="match status" value="1"/>
</dbReference>
<dbReference type="PANTHER" id="PTHR43201">
    <property type="entry name" value="ACYL-COA SYNTHETASE"/>
    <property type="match status" value="1"/>
</dbReference>
<dbReference type="GO" id="GO:0031956">
    <property type="term" value="F:medium-chain fatty acid-CoA ligase activity"/>
    <property type="evidence" value="ECO:0007669"/>
    <property type="project" value="TreeGrafter"/>
</dbReference>
<comment type="caution">
    <text evidence="4">The sequence shown here is derived from an EMBL/GenBank/DDBJ whole genome shotgun (WGS) entry which is preliminary data.</text>
</comment>
<dbReference type="SUPFAM" id="SSF56801">
    <property type="entry name" value="Acetyl-CoA synthetase-like"/>
    <property type="match status" value="1"/>
</dbReference>
<accession>A0A4R6QSF5</accession>
<reference evidence="4 5" key="1">
    <citation type="submission" date="2019-03" db="EMBL/GenBank/DDBJ databases">
        <title>Genomic Encyclopedia of Type Strains, Phase IV (KMG-IV): sequencing the most valuable type-strain genomes for metagenomic binning, comparative biology and taxonomic classification.</title>
        <authorList>
            <person name="Goeker M."/>
        </authorList>
    </citation>
    <scope>NUCLEOTIDE SEQUENCE [LARGE SCALE GENOMIC DNA]</scope>
    <source>
        <strain evidence="4 5">DSM 16998</strain>
    </source>
</reference>
<evidence type="ECO:0000256" key="1">
    <source>
        <dbReference type="ARBA" id="ARBA00006432"/>
    </source>
</evidence>
<protein>
    <submittedName>
        <fullName evidence="4">Acyl-CoA synthetase (AMP-forming)/AMP-acid ligase II</fullName>
    </submittedName>
</protein>
<evidence type="ECO:0000313" key="4">
    <source>
        <dbReference type="EMBL" id="TDP74464.1"/>
    </source>
</evidence>
<comment type="similarity">
    <text evidence="1">Belongs to the ATP-dependent AMP-binding enzyme family.</text>
</comment>
<dbReference type="AlphaFoldDB" id="A0A4R6QSF5"/>
<evidence type="ECO:0000256" key="2">
    <source>
        <dbReference type="ARBA" id="ARBA00022598"/>
    </source>
</evidence>
<evidence type="ECO:0000313" key="5">
    <source>
        <dbReference type="Proteomes" id="UP000295361"/>
    </source>
</evidence>
<gene>
    <name evidence="4" type="ORF">DES47_101523</name>
</gene>
<sequence length="487" mass="52775">MLTEKIFAQARATPDKPAFIHNGAACNYAEFAQRLVQAGAYLSQHVPTTDHPAVPGVAVLCVEHLAQAWVLGIALRRLGLTTVSVASVQEIDGLGLDNVRCLVSWAAESPPDLAALAARTGWPWIKVPTDLGPVAVVGEQAWPATTVHVAGHIIQTSGTTGAYKKILRDAAVEVSTLDLHADINGIDASSLVFVRDFPLWTAGGYRWPLLSWHRGATVVFQQWRDFHVPLLSQPLTHVFATPMTLMFVGDPELPLRRNDAMRLLVTGGAMPRALVAALQQRLTRQVYTVLASTEALTVAATLVENRDDLAWHSVHPAREVQVVDEADRPLPAGQSGLLRIRILDGVSGYLGDEAASQEFFRDGYFYPGDLAVLHADGRLALCGRVTDVINVLGNKIATAPIEAALQQRLEVDAVCLLSLPKPGADDEVHIAIESSRALSQAELQAAANDQLKIFGQVHFHLLKQLPRNRMGKVLRLALRQQLLAGLP</sequence>
<keyword evidence="2 4" id="KW-0436">Ligase</keyword>
<dbReference type="Proteomes" id="UP000295361">
    <property type="component" value="Unassembled WGS sequence"/>
</dbReference>
<name>A0A4R6QSF5_9BURK</name>
<dbReference type="Pfam" id="PF00501">
    <property type="entry name" value="AMP-binding"/>
    <property type="match status" value="1"/>
</dbReference>
<dbReference type="Gene3D" id="3.40.50.12780">
    <property type="entry name" value="N-terminal domain of ligase-like"/>
    <property type="match status" value="1"/>
</dbReference>
<keyword evidence="5" id="KW-1185">Reference proteome</keyword>
<feature type="domain" description="AMP-dependent synthetase/ligase" evidence="3">
    <location>
        <begin position="8"/>
        <end position="349"/>
    </location>
</feature>
<dbReference type="InParanoid" id="A0A4R6QSF5"/>
<dbReference type="InterPro" id="IPR000873">
    <property type="entry name" value="AMP-dep_synth/lig_dom"/>
</dbReference>
<dbReference type="EMBL" id="SNXS01000001">
    <property type="protein sequence ID" value="TDP74464.1"/>
    <property type="molecule type" value="Genomic_DNA"/>
</dbReference>
<dbReference type="Gene3D" id="3.30.300.30">
    <property type="match status" value="1"/>
</dbReference>